<evidence type="ECO:0000256" key="1">
    <source>
        <dbReference type="SAM" id="Phobius"/>
    </source>
</evidence>
<keyword evidence="1" id="KW-0472">Membrane</keyword>
<dbReference type="AlphaFoldDB" id="A0A679II22"/>
<dbReference type="Proteomes" id="UP000502998">
    <property type="component" value="Chromosome"/>
</dbReference>
<accession>A0A679II22</accession>
<keyword evidence="1" id="KW-1133">Transmembrane helix</keyword>
<name>A0A679II22_9ENTE</name>
<protein>
    <submittedName>
        <fullName evidence="2">Uncharacterized protein</fullName>
    </submittedName>
</protein>
<sequence length="61" mass="6710">MNFTLAKNFLSRNSHTIILLLGLICVITAITFLTNFYWGLLALGFVLIGIAILLNNQQEGG</sequence>
<keyword evidence="1" id="KW-0812">Transmembrane</keyword>
<dbReference type="EMBL" id="AP022822">
    <property type="protein sequence ID" value="BCA84945.1"/>
    <property type="molecule type" value="Genomic_DNA"/>
</dbReference>
<feature type="transmembrane region" description="Helical" evidence="1">
    <location>
        <begin position="36"/>
        <end position="54"/>
    </location>
</feature>
<reference evidence="2 3" key="1">
    <citation type="submission" date="2020-02" db="EMBL/GenBank/DDBJ databases">
        <title>Characterization of vanA genotype vancomycin-resistant Enterococcus saigonensis VE80.</title>
        <authorList>
            <person name="Harada T."/>
            <person name="Motooka D."/>
            <person name="Nakamura S."/>
            <person name="Yamamoto Y."/>
            <person name="Kawahara R."/>
            <person name="Kawatsu K."/>
        </authorList>
    </citation>
    <scope>NUCLEOTIDE SEQUENCE [LARGE SCALE GENOMIC DNA]</scope>
    <source>
        <strain evidence="2 3">VE80</strain>
    </source>
</reference>
<keyword evidence="3" id="KW-1185">Reference proteome</keyword>
<gene>
    <name evidence="2" type="ORF">EsVE80_04680</name>
</gene>
<dbReference type="KEGG" id="esg:EsVE80_04680"/>
<proteinExistence type="predicted"/>
<evidence type="ECO:0000313" key="3">
    <source>
        <dbReference type="Proteomes" id="UP000502998"/>
    </source>
</evidence>
<organism evidence="2 3">
    <name type="scientific">Enterococcus saigonensis</name>
    <dbReference type="NCBI Taxonomy" id="1805431"/>
    <lineage>
        <taxon>Bacteria</taxon>
        <taxon>Bacillati</taxon>
        <taxon>Bacillota</taxon>
        <taxon>Bacilli</taxon>
        <taxon>Lactobacillales</taxon>
        <taxon>Enterococcaceae</taxon>
        <taxon>Enterococcus</taxon>
    </lineage>
</organism>
<feature type="transmembrane region" description="Helical" evidence="1">
    <location>
        <begin position="12"/>
        <end position="30"/>
    </location>
</feature>
<evidence type="ECO:0000313" key="2">
    <source>
        <dbReference type="EMBL" id="BCA84945.1"/>
    </source>
</evidence>